<feature type="repeat" description="TPR" evidence="3">
    <location>
        <begin position="55"/>
        <end position="88"/>
    </location>
</feature>
<dbReference type="PANTHER" id="PTHR44943:SF8">
    <property type="entry name" value="TPR REPEAT-CONTAINING PROTEIN MJ0263"/>
    <property type="match status" value="1"/>
</dbReference>
<dbReference type="AlphaFoldDB" id="A0AA90U1L9"/>
<dbReference type="SMART" id="SM00028">
    <property type="entry name" value="TPR"/>
    <property type="match status" value="2"/>
</dbReference>
<evidence type="ECO:0000313" key="5">
    <source>
        <dbReference type="Proteomes" id="UP001185015"/>
    </source>
</evidence>
<comment type="caution">
    <text evidence="4">The sequence shown here is derived from an EMBL/GenBank/DDBJ whole genome shotgun (WGS) entry which is preliminary data.</text>
</comment>
<organism evidence="4 5">
    <name type="scientific">Methanococcoides alaskense</name>
    <dbReference type="NCBI Taxonomy" id="325778"/>
    <lineage>
        <taxon>Archaea</taxon>
        <taxon>Methanobacteriati</taxon>
        <taxon>Methanobacteriota</taxon>
        <taxon>Stenosarchaea group</taxon>
        <taxon>Methanomicrobia</taxon>
        <taxon>Methanosarcinales</taxon>
        <taxon>Methanosarcinaceae</taxon>
        <taxon>Methanococcoides</taxon>
    </lineage>
</organism>
<gene>
    <name evidence="4" type="ORF">J2750_002487</name>
</gene>
<dbReference type="Gene3D" id="1.25.40.10">
    <property type="entry name" value="Tetratricopeptide repeat domain"/>
    <property type="match status" value="1"/>
</dbReference>
<dbReference type="PANTHER" id="PTHR44943">
    <property type="entry name" value="CELLULOSE SYNTHASE OPERON PROTEIN C"/>
    <property type="match status" value="1"/>
</dbReference>
<sequence length="103" mass="11579">MNHEAAFECFEAALQINPNNAPALLNKGITCLQLKQNQMALTCFNKLIKMGYRQSIVWKNKGIALSRLGDQPAAIASFYEALKLKPDDVKVQEMKKKAIELQK</sequence>
<dbReference type="Pfam" id="PF13431">
    <property type="entry name" value="TPR_17"/>
    <property type="match status" value="1"/>
</dbReference>
<dbReference type="SUPFAM" id="SSF48452">
    <property type="entry name" value="TPR-like"/>
    <property type="match status" value="1"/>
</dbReference>
<keyword evidence="5" id="KW-1185">Reference proteome</keyword>
<dbReference type="PROSITE" id="PS50005">
    <property type="entry name" value="TPR"/>
    <property type="match status" value="1"/>
</dbReference>
<dbReference type="RefSeq" id="WP_270096939.1">
    <property type="nucleotide sequence ID" value="NZ_JAQFFK010000006.1"/>
</dbReference>
<keyword evidence="2 3" id="KW-0802">TPR repeat</keyword>
<dbReference type="InterPro" id="IPR051685">
    <property type="entry name" value="Ycf3/AcsC/BcsC/TPR_MFPF"/>
</dbReference>
<dbReference type="EMBL" id="JAVDQI010000018">
    <property type="protein sequence ID" value="MDR6224006.1"/>
    <property type="molecule type" value="Genomic_DNA"/>
</dbReference>
<dbReference type="Proteomes" id="UP001185015">
    <property type="component" value="Unassembled WGS sequence"/>
</dbReference>
<dbReference type="InterPro" id="IPR011990">
    <property type="entry name" value="TPR-like_helical_dom_sf"/>
</dbReference>
<reference evidence="4 5" key="1">
    <citation type="submission" date="2023-07" db="EMBL/GenBank/DDBJ databases">
        <title>Genomic Encyclopedia of Type Strains, Phase IV (KMG-IV): sequencing the most valuable type-strain genomes for metagenomic binning, comparative biology and taxonomic classification.</title>
        <authorList>
            <person name="Goeker M."/>
        </authorList>
    </citation>
    <scope>NUCLEOTIDE SEQUENCE [LARGE SCALE GENOMIC DNA]</scope>
    <source>
        <strain evidence="4 5">DSM 17273</strain>
    </source>
</reference>
<dbReference type="Pfam" id="PF00515">
    <property type="entry name" value="TPR_1"/>
    <property type="match status" value="1"/>
</dbReference>
<accession>A0AA90U1L9</accession>
<protein>
    <submittedName>
        <fullName evidence="4">Tetratricopeptide (TPR) repeat protein</fullName>
    </submittedName>
</protein>
<dbReference type="InterPro" id="IPR019734">
    <property type="entry name" value="TPR_rpt"/>
</dbReference>
<evidence type="ECO:0000256" key="1">
    <source>
        <dbReference type="ARBA" id="ARBA00022737"/>
    </source>
</evidence>
<name>A0AA90U1L9_9EURY</name>
<evidence type="ECO:0000256" key="3">
    <source>
        <dbReference type="PROSITE-ProRule" id="PRU00339"/>
    </source>
</evidence>
<proteinExistence type="predicted"/>
<evidence type="ECO:0000313" key="4">
    <source>
        <dbReference type="EMBL" id="MDR6224006.1"/>
    </source>
</evidence>
<evidence type="ECO:0000256" key="2">
    <source>
        <dbReference type="ARBA" id="ARBA00022803"/>
    </source>
</evidence>
<keyword evidence="1" id="KW-0677">Repeat</keyword>